<sequence>MPQQIFFITGTSTGFGAELVKKALSEGDKVVATARNSSKLKFDGTNKDNFLAVDLDVTDESSVHKAFDAALKQFGRIDVVVNNAGYGLAGEFESVSEEQARTQFEVNFWGLLRVTRRALKVMRETNSPPGGKIQQVTSIGGQIGVPFFSIYCATKWAVEGFTETVSKELKPEWNIKLTNIEPGGFRTDWAGRSMIFGDSKEPAYDHLNAEESMKKRNGSQPGDPAKGARAMWEIAAMDDPPLRVLIGSDAYKGMQNKLKTYGEEVPKYEKLSNSTDVDGYEPPQKFSQLVNKSAPPPPIYHFLKRADDDQM</sequence>
<dbReference type="PANTHER" id="PTHR43976:SF16">
    <property type="entry name" value="SHORT-CHAIN DEHYDROGENASE_REDUCTASE FAMILY PROTEIN"/>
    <property type="match status" value="1"/>
</dbReference>
<dbReference type="InterPro" id="IPR051911">
    <property type="entry name" value="SDR_oxidoreductase"/>
</dbReference>
<name>A0A2H1FZ11_ZYMTR</name>
<protein>
    <recommendedName>
        <fullName evidence="8">NAD(P)-binding protein</fullName>
    </recommendedName>
</protein>
<gene>
    <name evidence="6" type="ORF">ZT1E4_G3152</name>
</gene>
<dbReference type="Pfam" id="PF00106">
    <property type="entry name" value="adh_short"/>
    <property type="match status" value="1"/>
</dbReference>
<dbReference type="Proteomes" id="UP000245764">
    <property type="component" value="Chromosome 2"/>
</dbReference>
<dbReference type="SUPFAM" id="SSF51735">
    <property type="entry name" value="NAD(P)-binding Rossmann-fold domains"/>
    <property type="match status" value="1"/>
</dbReference>
<keyword evidence="2" id="KW-0521">NADP</keyword>
<evidence type="ECO:0000313" key="6">
    <source>
        <dbReference type="EMBL" id="SMR46534.1"/>
    </source>
</evidence>
<dbReference type="InterPro" id="IPR020904">
    <property type="entry name" value="Sc_DH/Rdtase_CS"/>
</dbReference>
<dbReference type="AlphaFoldDB" id="A0A2H1FZ11"/>
<proteinExistence type="inferred from homology"/>
<dbReference type="PROSITE" id="PS00061">
    <property type="entry name" value="ADH_SHORT"/>
    <property type="match status" value="1"/>
</dbReference>
<dbReference type="PRINTS" id="PR00080">
    <property type="entry name" value="SDRFAMILY"/>
</dbReference>
<keyword evidence="3" id="KW-0560">Oxidoreductase</keyword>
<evidence type="ECO:0008006" key="8">
    <source>
        <dbReference type="Google" id="ProtNLM"/>
    </source>
</evidence>
<dbReference type="PRINTS" id="PR00081">
    <property type="entry name" value="GDHRDH"/>
</dbReference>
<evidence type="ECO:0000256" key="4">
    <source>
        <dbReference type="RuleBase" id="RU000363"/>
    </source>
</evidence>
<evidence type="ECO:0000256" key="1">
    <source>
        <dbReference type="ARBA" id="ARBA00006484"/>
    </source>
</evidence>
<reference evidence="7" key="1">
    <citation type="submission" date="2017-05" db="EMBL/GenBank/DDBJ databases">
        <authorList>
            <person name="Song R."/>
            <person name="Chenine A.L."/>
            <person name="Ruprecht R.M."/>
        </authorList>
    </citation>
    <scope>NUCLEOTIDE SEQUENCE [LARGE SCALE GENOMIC DNA]</scope>
</reference>
<evidence type="ECO:0000256" key="2">
    <source>
        <dbReference type="ARBA" id="ARBA00022857"/>
    </source>
</evidence>
<accession>A0A2H1FZ11</accession>
<evidence type="ECO:0000256" key="5">
    <source>
        <dbReference type="SAM" id="MobiDB-lite"/>
    </source>
</evidence>
<dbReference type="PANTHER" id="PTHR43976">
    <property type="entry name" value="SHORT CHAIN DEHYDROGENASE"/>
    <property type="match status" value="1"/>
</dbReference>
<feature type="region of interest" description="Disordered" evidence="5">
    <location>
        <begin position="266"/>
        <end position="311"/>
    </location>
</feature>
<dbReference type="CDD" id="cd05374">
    <property type="entry name" value="17beta-HSD-like_SDR_c"/>
    <property type="match status" value="1"/>
</dbReference>
<evidence type="ECO:0000256" key="3">
    <source>
        <dbReference type="ARBA" id="ARBA00023002"/>
    </source>
</evidence>
<dbReference type="Gene3D" id="3.40.50.720">
    <property type="entry name" value="NAD(P)-binding Rossmann-like Domain"/>
    <property type="match status" value="1"/>
</dbReference>
<dbReference type="GO" id="GO:0016491">
    <property type="term" value="F:oxidoreductase activity"/>
    <property type="evidence" value="ECO:0007669"/>
    <property type="project" value="UniProtKB-KW"/>
</dbReference>
<evidence type="ECO:0000313" key="7">
    <source>
        <dbReference type="Proteomes" id="UP000245764"/>
    </source>
</evidence>
<comment type="similarity">
    <text evidence="1 4">Belongs to the short-chain dehydrogenases/reductases (SDR) family.</text>
</comment>
<dbReference type="EMBL" id="LT854254">
    <property type="protein sequence ID" value="SMR46534.1"/>
    <property type="molecule type" value="Genomic_DNA"/>
</dbReference>
<dbReference type="InterPro" id="IPR002347">
    <property type="entry name" value="SDR_fam"/>
</dbReference>
<organism evidence="6 7">
    <name type="scientific">Zymoseptoria tritici ST99CH_1E4</name>
    <dbReference type="NCBI Taxonomy" id="1276532"/>
    <lineage>
        <taxon>Eukaryota</taxon>
        <taxon>Fungi</taxon>
        <taxon>Dikarya</taxon>
        <taxon>Ascomycota</taxon>
        <taxon>Pezizomycotina</taxon>
        <taxon>Dothideomycetes</taxon>
        <taxon>Dothideomycetidae</taxon>
        <taxon>Mycosphaerellales</taxon>
        <taxon>Mycosphaerellaceae</taxon>
        <taxon>Zymoseptoria</taxon>
    </lineage>
</organism>
<dbReference type="InterPro" id="IPR036291">
    <property type="entry name" value="NAD(P)-bd_dom_sf"/>
</dbReference>